<organism evidence="4 5">
    <name type="scientific">Aphanomyces stellatus</name>
    <dbReference type="NCBI Taxonomy" id="120398"/>
    <lineage>
        <taxon>Eukaryota</taxon>
        <taxon>Sar</taxon>
        <taxon>Stramenopiles</taxon>
        <taxon>Oomycota</taxon>
        <taxon>Saprolegniomycetes</taxon>
        <taxon>Saprolegniales</taxon>
        <taxon>Verrucalvaceae</taxon>
        <taxon>Aphanomyces</taxon>
    </lineage>
</organism>
<dbReference type="Proteomes" id="UP000332933">
    <property type="component" value="Unassembled WGS sequence"/>
</dbReference>
<feature type="compositionally biased region" description="Polar residues" evidence="1">
    <location>
        <begin position="17"/>
        <end position="30"/>
    </location>
</feature>
<evidence type="ECO:0000256" key="2">
    <source>
        <dbReference type="SAM" id="Phobius"/>
    </source>
</evidence>
<dbReference type="Gene3D" id="3.40.50.1110">
    <property type="entry name" value="SGNH hydrolase"/>
    <property type="match status" value="1"/>
</dbReference>
<name>A0A485L7A1_9STRA</name>
<dbReference type="PANTHER" id="PTHR14209">
    <property type="entry name" value="ISOAMYL ACETATE-HYDROLYZING ESTERASE 1"/>
    <property type="match status" value="1"/>
</dbReference>
<keyword evidence="2" id="KW-0812">Transmembrane</keyword>
<evidence type="ECO:0000313" key="3">
    <source>
        <dbReference type="EMBL" id="KAF0692372.1"/>
    </source>
</evidence>
<feature type="transmembrane region" description="Helical" evidence="2">
    <location>
        <begin position="53"/>
        <end position="75"/>
    </location>
</feature>
<evidence type="ECO:0000313" key="4">
    <source>
        <dbReference type="EMBL" id="VFT93323.1"/>
    </source>
</evidence>
<evidence type="ECO:0000256" key="1">
    <source>
        <dbReference type="SAM" id="MobiDB-lite"/>
    </source>
</evidence>
<proteinExistence type="predicted"/>
<sequence length="293" mass="31554">MSAWQPAHPSYVCLSPASRTPPSAKSSPSEYTPLRSILHPTTGRKLPSGRLKLCLAGFVALSLGLVFGYMSMTILDDPPKASSSESSMPLLLVVTDGGPLDRRNNLTTMLAQTYARRADVVQVDLLRDVHWSREAAARRPPALVLALASVQVAVQDDDDASLDDALVSLDTYTANVHEIVSNVRAIVPSTTRIVLVTPPPMDKKPANSSNPGQPYAEACVAAAATLQVSVLDPWHTLDGTVTQPPPATHHTNDQAEDDAARVIHDHFLQHVQQHAPALSPNALPYLRPKTLEK</sequence>
<feature type="region of interest" description="Disordered" evidence="1">
    <location>
        <begin position="15"/>
        <end position="36"/>
    </location>
</feature>
<gene>
    <name evidence="4" type="primary">Aste57867_16549</name>
    <name evidence="3" type="ORF">As57867_016492</name>
    <name evidence="4" type="ORF">ASTE57867_16549</name>
</gene>
<evidence type="ECO:0000313" key="5">
    <source>
        <dbReference type="Proteomes" id="UP000332933"/>
    </source>
</evidence>
<reference evidence="3" key="2">
    <citation type="submission" date="2019-06" db="EMBL/GenBank/DDBJ databases">
        <title>Genomics analysis of Aphanomyces spp. identifies a new class of oomycete effector associated with host adaptation.</title>
        <authorList>
            <person name="Gaulin E."/>
        </authorList>
    </citation>
    <scope>NUCLEOTIDE SEQUENCE</scope>
    <source>
        <strain evidence="3">CBS 578.67</strain>
    </source>
</reference>
<dbReference type="PANTHER" id="PTHR14209:SF19">
    <property type="entry name" value="ISOAMYL ACETATE-HYDROLYZING ESTERASE 1 HOMOLOG"/>
    <property type="match status" value="1"/>
</dbReference>
<keyword evidence="5" id="KW-1185">Reference proteome</keyword>
<dbReference type="EMBL" id="CAADRA010005915">
    <property type="protein sequence ID" value="VFT93323.1"/>
    <property type="molecule type" value="Genomic_DNA"/>
</dbReference>
<reference evidence="4 5" key="1">
    <citation type="submission" date="2019-03" db="EMBL/GenBank/DDBJ databases">
        <authorList>
            <person name="Gaulin E."/>
            <person name="Dumas B."/>
        </authorList>
    </citation>
    <scope>NUCLEOTIDE SEQUENCE [LARGE SCALE GENOMIC DNA]</scope>
    <source>
        <strain evidence="4">CBS 568.67</strain>
    </source>
</reference>
<accession>A0A485L7A1</accession>
<keyword evidence="2" id="KW-0472">Membrane</keyword>
<dbReference type="InterPro" id="IPR045136">
    <property type="entry name" value="Iah1-like"/>
</dbReference>
<dbReference type="InterPro" id="IPR036514">
    <property type="entry name" value="SGNH_hydro_sf"/>
</dbReference>
<protein>
    <submittedName>
        <fullName evidence="4">Aste57867_16549 protein</fullName>
    </submittedName>
</protein>
<dbReference type="SUPFAM" id="SSF52266">
    <property type="entry name" value="SGNH hydrolase"/>
    <property type="match status" value="1"/>
</dbReference>
<dbReference type="AlphaFoldDB" id="A0A485L7A1"/>
<dbReference type="EMBL" id="VJMH01005894">
    <property type="protein sequence ID" value="KAF0692372.1"/>
    <property type="molecule type" value="Genomic_DNA"/>
</dbReference>
<keyword evidence="2" id="KW-1133">Transmembrane helix</keyword>